<feature type="compositionally biased region" description="Basic and acidic residues" evidence="7">
    <location>
        <begin position="415"/>
        <end position="427"/>
    </location>
</feature>
<accession>A0AAV5RA37</accession>
<dbReference type="Pfam" id="PF00069">
    <property type="entry name" value="Pkinase"/>
    <property type="match status" value="1"/>
</dbReference>
<dbReference type="PANTHER" id="PTHR11042:SF196">
    <property type="entry name" value="MITOSIS INHIBITOR PROTEIN KINASE SWE1"/>
    <property type="match status" value="1"/>
</dbReference>
<comment type="caution">
    <text evidence="9">The sequence shown here is derived from an EMBL/GenBank/DDBJ whole genome shotgun (WGS) entry which is preliminary data.</text>
</comment>
<dbReference type="SMART" id="SM00220">
    <property type="entry name" value="S_TKc"/>
    <property type="match status" value="1"/>
</dbReference>
<feature type="region of interest" description="Disordered" evidence="7">
    <location>
        <begin position="152"/>
        <end position="208"/>
    </location>
</feature>
<reference evidence="9 10" key="1">
    <citation type="journal article" date="2023" name="Elife">
        <title>Identification of key yeast species and microbe-microbe interactions impacting larval growth of Drosophila in the wild.</title>
        <authorList>
            <person name="Mure A."/>
            <person name="Sugiura Y."/>
            <person name="Maeda R."/>
            <person name="Honda K."/>
            <person name="Sakurai N."/>
            <person name="Takahashi Y."/>
            <person name="Watada M."/>
            <person name="Katoh T."/>
            <person name="Gotoh A."/>
            <person name="Gotoh Y."/>
            <person name="Taniguchi I."/>
            <person name="Nakamura K."/>
            <person name="Hayashi T."/>
            <person name="Katayama T."/>
            <person name="Uemura T."/>
            <person name="Hattori Y."/>
        </authorList>
    </citation>
    <scope>NUCLEOTIDE SEQUENCE [LARGE SCALE GENOMIC DNA]</scope>
    <source>
        <strain evidence="9 10">PK-24</strain>
    </source>
</reference>
<keyword evidence="1" id="KW-0808">Transferase</keyword>
<dbReference type="Proteomes" id="UP001378960">
    <property type="component" value="Unassembled WGS sequence"/>
</dbReference>
<dbReference type="Gene3D" id="1.10.510.10">
    <property type="entry name" value="Transferase(Phosphotransferase) domain 1"/>
    <property type="match status" value="1"/>
</dbReference>
<dbReference type="PROSITE" id="PS00108">
    <property type="entry name" value="PROTEIN_KINASE_ST"/>
    <property type="match status" value="1"/>
</dbReference>
<feature type="compositionally biased region" description="Low complexity" evidence="7">
    <location>
        <begin position="191"/>
        <end position="208"/>
    </location>
</feature>
<dbReference type="GO" id="GO:0005524">
    <property type="term" value="F:ATP binding"/>
    <property type="evidence" value="ECO:0007669"/>
    <property type="project" value="UniProtKB-UniRule"/>
</dbReference>
<keyword evidence="10" id="KW-1185">Reference proteome</keyword>
<name>A0AAV5RA37_PICKL</name>
<dbReference type="PANTHER" id="PTHR11042">
    <property type="entry name" value="EUKARYOTIC TRANSLATION INITIATION FACTOR 2-ALPHA KINASE EIF2-ALPHA KINASE -RELATED"/>
    <property type="match status" value="1"/>
</dbReference>
<evidence type="ECO:0000256" key="5">
    <source>
        <dbReference type="ARBA" id="ARBA00037982"/>
    </source>
</evidence>
<dbReference type="GO" id="GO:0005737">
    <property type="term" value="C:cytoplasm"/>
    <property type="evidence" value="ECO:0007669"/>
    <property type="project" value="TreeGrafter"/>
</dbReference>
<dbReference type="InterPro" id="IPR050339">
    <property type="entry name" value="CC_SR_Kinase"/>
</dbReference>
<dbReference type="PROSITE" id="PS00107">
    <property type="entry name" value="PROTEIN_KINASE_ATP"/>
    <property type="match status" value="1"/>
</dbReference>
<evidence type="ECO:0000313" key="9">
    <source>
        <dbReference type="EMBL" id="GMM47653.1"/>
    </source>
</evidence>
<feature type="region of interest" description="Disordered" evidence="7">
    <location>
        <begin position="1"/>
        <end position="20"/>
    </location>
</feature>
<feature type="region of interest" description="Disordered" evidence="7">
    <location>
        <begin position="411"/>
        <end position="441"/>
    </location>
</feature>
<organism evidence="9 10">
    <name type="scientific">Pichia kluyveri</name>
    <name type="common">Yeast</name>
    <dbReference type="NCBI Taxonomy" id="36015"/>
    <lineage>
        <taxon>Eukaryota</taxon>
        <taxon>Fungi</taxon>
        <taxon>Dikarya</taxon>
        <taxon>Ascomycota</taxon>
        <taxon>Saccharomycotina</taxon>
        <taxon>Pichiomycetes</taxon>
        <taxon>Pichiales</taxon>
        <taxon>Pichiaceae</taxon>
        <taxon>Pichia</taxon>
    </lineage>
</organism>
<dbReference type="GO" id="GO:0110031">
    <property type="term" value="P:negative regulation of G2/MI transition of meiotic cell cycle"/>
    <property type="evidence" value="ECO:0007669"/>
    <property type="project" value="TreeGrafter"/>
</dbReference>
<keyword evidence="3 9" id="KW-0418">Kinase</keyword>
<evidence type="ECO:0000256" key="7">
    <source>
        <dbReference type="SAM" id="MobiDB-lite"/>
    </source>
</evidence>
<sequence>MTNFKEFNDMNNMDNNNDTDDIDIEMKENIPKSPYNNNKLHPFKSPNYLSHQSNKKVTLRRSTGLLNLSIEASPNTKRIINKSSKNDEILKSFNELTFKNNTNNNRLSSINDNKNNIIKRPSDNMQKKLEKKLEKYKDKITNYASTSIKKISPIKNNNDSNNTTTTTNNNDTTTTTTKKDKNSIRPFTTGSILNSSQQSKQNLQPSSPVFKSVKPLQTAFNSNGLQSKTILNNINNKNKFKQMPDTPCKRQSKTVDILNVNNNINNINNTNNNISSIKSKSAPNPISDESISFNNSNFTNNTNFTHFTSNTSNTSISIQPYQSSFNSKPSPVNTSNLQQCLMKFSNEFDDFSNISIFNNNHNNDSNDEIWLENSKLPIITSSPSKLPTTPNEKFKFNINLSSIQKSCNLNTPDSYKSEDTPTKDHRIILPTSNSNSNSSYWQRANSRNTSVYSLQTNNQINNNQNYPVFAPPKNNKLDSPHTPIDFEMNMNLLHDKDKDKDKEKDKFHTSTPYSNIIKNNQLNITNNGNNNNQENHLLNKFGNCTLIGKGEFSLVYEVLFENNKYAVKKSKDKIPGPKTRLRKLEEVEILKSLRNNIDNNNENIITNTDNNNNNNNNEDVNDDGRYHVLTLISAWESNNYLYIMTDYCENGSLENFLLKECEISHRRIDEWRVWKILLEIMLGLKWIHSNNILHLDLKPANIFITFDGLLKIGDFGVGTKLPVPTFFDREGDREYIAPEIISRHEYSFAADIFSIGLIIVEVAANVILPDNGASWQKLRSGDLSDAGKLSSNDLVGSLIKNNNNNSHDNENDNEFEKKFQNWTPYWLYDGQFTLDRLVKWMVHPIPHERPSAEEVLQSRECGIVQLRRQSGATIYEGDCGPHVSINDLEIENNLLQNRYRIQDVVP</sequence>
<feature type="compositionally biased region" description="Low complexity" evidence="7">
    <location>
        <begin position="152"/>
        <end position="176"/>
    </location>
</feature>
<dbReference type="Gene3D" id="3.30.200.20">
    <property type="entry name" value="Phosphorylase Kinase, domain 1"/>
    <property type="match status" value="1"/>
</dbReference>
<dbReference type="AlphaFoldDB" id="A0AAV5RA37"/>
<dbReference type="EMBL" id="BTGB01000009">
    <property type="protein sequence ID" value="GMM47653.1"/>
    <property type="molecule type" value="Genomic_DNA"/>
</dbReference>
<keyword evidence="2 6" id="KW-0547">Nucleotide-binding</keyword>
<dbReference type="GO" id="GO:0004713">
    <property type="term" value="F:protein tyrosine kinase activity"/>
    <property type="evidence" value="ECO:0007669"/>
    <property type="project" value="TreeGrafter"/>
</dbReference>
<evidence type="ECO:0000259" key="8">
    <source>
        <dbReference type="PROSITE" id="PS50011"/>
    </source>
</evidence>
<evidence type="ECO:0000256" key="1">
    <source>
        <dbReference type="ARBA" id="ARBA00022679"/>
    </source>
</evidence>
<feature type="compositionally biased region" description="Polar residues" evidence="7">
    <location>
        <begin position="430"/>
        <end position="441"/>
    </location>
</feature>
<protein>
    <submittedName>
        <fullName evidence="9">Tyrosine protein kinase</fullName>
    </submittedName>
</protein>
<proteinExistence type="inferred from homology"/>
<comment type="similarity">
    <text evidence="5">Belongs to the protein kinase superfamily. Ser/Thr protein kinase family. GCN2 subfamily.</text>
</comment>
<dbReference type="InterPro" id="IPR011009">
    <property type="entry name" value="Kinase-like_dom_sf"/>
</dbReference>
<evidence type="ECO:0000256" key="6">
    <source>
        <dbReference type="PROSITE-ProRule" id="PRU10141"/>
    </source>
</evidence>
<feature type="binding site" evidence="6">
    <location>
        <position position="569"/>
    </location>
    <ligand>
        <name>ATP</name>
        <dbReference type="ChEBI" id="CHEBI:30616"/>
    </ligand>
</feature>
<dbReference type="SUPFAM" id="SSF56112">
    <property type="entry name" value="Protein kinase-like (PK-like)"/>
    <property type="match status" value="1"/>
</dbReference>
<feature type="domain" description="Protein kinase" evidence="8">
    <location>
        <begin position="541"/>
        <end position="863"/>
    </location>
</feature>
<evidence type="ECO:0000313" key="10">
    <source>
        <dbReference type="Proteomes" id="UP001378960"/>
    </source>
</evidence>
<evidence type="ECO:0000256" key="3">
    <source>
        <dbReference type="ARBA" id="ARBA00022777"/>
    </source>
</evidence>
<dbReference type="GO" id="GO:0030447">
    <property type="term" value="P:filamentous growth"/>
    <property type="evidence" value="ECO:0007669"/>
    <property type="project" value="UniProtKB-ARBA"/>
</dbReference>
<evidence type="ECO:0000256" key="4">
    <source>
        <dbReference type="ARBA" id="ARBA00022840"/>
    </source>
</evidence>
<dbReference type="InterPro" id="IPR017441">
    <property type="entry name" value="Protein_kinase_ATP_BS"/>
</dbReference>
<dbReference type="InterPro" id="IPR000719">
    <property type="entry name" value="Prot_kinase_dom"/>
</dbReference>
<evidence type="ECO:0000256" key="2">
    <source>
        <dbReference type="ARBA" id="ARBA00022741"/>
    </source>
</evidence>
<gene>
    <name evidence="9" type="ORF">DAPK24_042510</name>
</gene>
<keyword evidence="4 6" id="KW-0067">ATP-binding</keyword>
<dbReference type="GO" id="GO:0005634">
    <property type="term" value="C:nucleus"/>
    <property type="evidence" value="ECO:0007669"/>
    <property type="project" value="TreeGrafter"/>
</dbReference>
<dbReference type="PROSITE" id="PS50011">
    <property type="entry name" value="PROTEIN_KINASE_DOM"/>
    <property type="match status" value="1"/>
</dbReference>
<dbReference type="InterPro" id="IPR008271">
    <property type="entry name" value="Ser/Thr_kinase_AS"/>
</dbReference>